<dbReference type="CDD" id="cd17535">
    <property type="entry name" value="REC_NarL-like"/>
    <property type="match status" value="1"/>
</dbReference>
<accession>A0A7G8PXE9</accession>
<organism evidence="8 9">
    <name type="scientific">Constantimarinum furrinae</name>
    <dbReference type="NCBI Taxonomy" id="2562285"/>
    <lineage>
        <taxon>Bacteria</taxon>
        <taxon>Pseudomonadati</taxon>
        <taxon>Bacteroidota</taxon>
        <taxon>Flavobacteriia</taxon>
        <taxon>Flavobacteriales</taxon>
        <taxon>Flavobacteriaceae</taxon>
        <taxon>Altibacter/Constantimarinum group</taxon>
        <taxon>Constantimarinum</taxon>
    </lineage>
</organism>
<dbReference type="KEGG" id="alti:ALE3EI_2479"/>
<dbReference type="Proteomes" id="UP000515514">
    <property type="component" value="Chromosome"/>
</dbReference>
<evidence type="ECO:0000313" key="9">
    <source>
        <dbReference type="Proteomes" id="UP000515514"/>
    </source>
</evidence>
<dbReference type="SMART" id="SM00421">
    <property type="entry name" value="HTH_LUXR"/>
    <property type="match status" value="1"/>
</dbReference>
<gene>
    <name evidence="8" type="ORF">ALE3EI_2479</name>
</gene>
<dbReference type="GO" id="GO:0003677">
    <property type="term" value="F:DNA binding"/>
    <property type="evidence" value="ECO:0007669"/>
    <property type="project" value="UniProtKB-KW"/>
</dbReference>
<keyword evidence="4" id="KW-0804">Transcription</keyword>
<dbReference type="InterPro" id="IPR058245">
    <property type="entry name" value="NreC/VraR/RcsB-like_REC"/>
</dbReference>
<dbReference type="Pfam" id="PF00196">
    <property type="entry name" value="GerE"/>
    <property type="match status" value="1"/>
</dbReference>
<dbReference type="GO" id="GO:0006355">
    <property type="term" value="P:regulation of DNA-templated transcription"/>
    <property type="evidence" value="ECO:0007669"/>
    <property type="project" value="InterPro"/>
</dbReference>
<dbReference type="SUPFAM" id="SSF52172">
    <property type="entry name" value="CheY-like"/>
    <property type="match status" value="1"/>
</dbReference>
<keyword evidence="3" id="KW-0238">DNA-binding</keyword>
<dbReference type="InterPro" id="IPR000792">
    <property type="entry name" value="Tscrpt_reg_LuxR_C"/>
</dbReference>
<keyword evidence="2" id="KW-0805">Transcription regulation</keyword>
<dbReference type="InterPro" id="IPR016032">
    <property type="entry name" value="Sig_transdc_resp-reg_C-effctor"/>
</dbReference>
<reference evidence="8 9" key="1">
    <citation type="submission" date="2020-04" db="EMBL/GenBank/DDBJ databases">
        <title>Genome sequence of Altibacter aquimarinus strain ALE3EI.</title>
        <authorList>
            <person name="Oh H.-M."/>
            <person name="Jang D."/>
        </authorList>
    </citation>
    <scope>NUCLEOTIDE SEQUENCE [LARGE SCALE GENOMIC DNA]</scope>
    <source>
        <strain evidence="8 9">ALE3EI</strain>
    </source>
</reference>
<dbReference type="Pfam" id="PF00072">
    <property type="entry name" value="Response_reg"/>
    <property type="match status" value="1"/>
</dbReference>
<dbReference type="AlphaFoldDB" id="A0A7G8PXE9"/>
<sequence>MNSDTEHSIVIVDDHLLFAGSLEKLVNSFEGFKVLFQAKNGRDLQTKLIAEEELPKIILLDINMPVMDGFETAKWLSKNHSEIKVLALSMDDDETTILKMLKAGAKGYLLKDIHPDMLKEALNEVIDKGYYHSQKVAATLLHSLRSGKKEKEIEFKENELTFLQLACSEMTYKEIAGVMNLSPKTIDGYRQDLFNKLNIKNRVGLVIYALKNDIIKLNT</sequence>
<evidence type="ECO:0000313" key="8">
    <source>
        <dbReference type="EMBL" id="QNJ99015.1"/>
    </source>
</evidence>
<dbReference type="PROSITE" id="PS50110">
    <property type="entry name" value="RESPONSE_REGULATORY"/>
    <property type="match status" value="1"/>
</dbReference>
<feature type="domain" description="HTH luxR-type" evidence="6">
    <location>
        <begin position="148"/>
        <end position="213"/>
    </location>
</feature>
<evidence type="ECO:0000259" key="7">
    <source>
        <dbReference type="PROSITE" id="PS50110"/>
    </source>
</evidence>
<dbReference type="SUPFAM" id="SSF46894">
    <property type="entry name" value="C-terminal effector domain of the bipartite response regulators"/>
    <property type="match status" value="1"/>
</dbReference>
<dbReference type="PANTHER" id="PTHR43214">
    <property type="entry name" value="TWO-COMPONENT RESPONSE REGULATOR"/>
    <property type="match status" value="1"/>
</dbReference>
<dbReference type="Gene3D" id="3.40.50.2300">
    <property type="match status" value="1"/>
</dbReference>
<feature type="domain" description="Response regulatory" evidence="7">
    <location>
        <begin position="8"/>
        <end position="126"/>
    </location>
</feature>
<evidence type="ECO:0000256" key="1">
    <source>
        <dbReference type="ARBA" id="ARBA00022553"/>
    </source>
</evidence>
<dbReference type="InterPro" id="IPR039420">
    <property type="entry name" value="WalR-like"/>
</dbReference>
<dbReference type="InterPro" id="IPR001789">
    <property type="entry name" value="Sig_transdc_resp-reg_receiver"/>
</dbReference>
<evidence type="ECO:0000256" key="5">
    <source>
        <dbReference type="PROSITE-ProRule" id="PRU00169"/>
    </source>
</evidence>
<dbReference type="RefSeq" id="WP_186989151.1">
    <property type="nucleotide sequence ID" value="NZ_CP052909.1"/>
</dbReference>
<evidence type="ECO:0000259" key="6">
    <source>
        <dbReference type="PROSITE" id="PS50043"/>
    </source>
</evidence>
<evidence type="ECO:0000256" key="3">
    <source>
        <dbReference type="ARBA" id="ARBA00023125"/>
    </source>
</evidence>
<name>A0A7G8PXE9_9FLAO</name>
<evidence type="ECO:0000256" key="4">
    <source>
        <dbReference type="ARBA" id="ARBA00023163"/>
    </source>
</evidence>
<protein>
    <submittedName>
        <fullName evidence="8">Ligand-binding protein SH3</fullName>
    </submittedName>
</protein>
<feature type="modified residue" description="4-aspartylphosphate" evidence="5">
    <location>
        <position position="61"/>
    </location>
</feature>
<dbReference type="EMBL" id="CP052909">
    <property type="protein sequence ID" value="QNJ99015.1"/>
    <property type="molecule type" value="Genomic_DNA"/>
</dbReference>
<dbReference type="CDD" id="cd06170">
    <property type="entry name" value="LuxR_C_like"/>
    <property type="match status" value="1"/>
</dbReference>
<dbReference type="PANTHER" id="PTHR43214:SF41">
    <property type="entry name" value="NITRATE_NITRITE RESPONSE REGULATOR PROTEIN NARP"/>
    <property type="match status" value="1"/>
</dbReference>
<proteinExistence type="predicted"/>
<dbReference type="InterPro" id="IPR011006">
    <property type="entry name" value="CheY-like_superfamily"/>
</dbReference>
<dbReference type="GO" id="GO:0000160">
    <property type="term" value="P:phosphorelay signal transduction system"/>
    <property type="evidence" value="ECO:0007669"/>
    <property type="project" value="InterPro"/>
</dbReference>
<evidence type="ECO:0000256" key="2">
    <source>
        <dbReference type="ARBA" id="ARBA00023015"/>
    </source>
</evidence>
<dbReference type="PROSITE" id="PS50043">
    <property type="entry name" value="HTH_LUXR_2"/>
    <property type="match status" value="1"/>
</dbReference>
<keyword evidence="9" id="KW-1185">Reference proteome</keyword>
<dbReference type="SMART" id="SM00448">
    <property type="entry name" value="REC"/>
    <property type="match status" value="1"/>
</dbReference>
<keyword evidence="1 5" id="KW-0597">Phosphoprotein</keyword>